<evidence type="ECO:0000313" key="18">
    <source>
        <dbReference type="Proteomes" id="UP000236161"/>
    </source>
</evidence>
<dbReference type="STRING" id="1088818.A0A2H9ZR79"/>
<gene>
    <name evidence="17" type="primary">ATL71</name>
    <name evidence="17" type="ORF">AXF42_Ash018339</name>
</gene>
<evidence type="ECO:0000256" key="2">
    <source>
        <dbReference type="ARBA" id="ARBA00004167"/>
    </source>
</evidence>
<dbReference type="InterPro" id="IPR013083">
    <property type="entry name" value="Znf_RING/FYVE/PHD"/>
</dbReference>
<dbReference type="Proteomes" id="UP000236161">
    <property type="component" value="Unassembled WGS sequence"/>
</dbReference>
<dbReference type="OrthoDB" id="8062037at2759"/>
<dbReference type="PANTHER" id="PTHR46719">
    <property type="entry name" value="TRANSCRIPTION FACTOR C2H2 FAMILY-RELATED"/>
    <property type="match status" value="1"/>
</dbReference>
<dbReference type="PANTHER" id="PTHR46719:SF7">
    <property type="entry name" value="RING-H2 FINGER PROTEIN ATL71-RELATED"/>
    <property type="match status" value="1"/>
</dbReference>
<keyword evidence="12 15" id="KW-0472">Membrane</keyword>
<evidence type="ECO:0000256" key="4">
    <source>
        <dbReference type="ARBA" id="ARBA00012483"/>
    </source>
</evidence>
<accession>A0A2H9ZR79</accession>
<keyword evidence="5 17" id="KW-0808">Transferase</keyword>
<evidence type="ECO:0000313" key="17">
    <source>
        <dbReference type="EMBL" id="PKA45788.1"/>
    </source>
</evidence>
<keyword evidence="17" id="KW-0012">Acyltransferase</keyword>
<evidence type="ECO:0000256" key="7">
    <source>
        <dbReference type="ARBA" id="ARBA00022723"/>
    </source>
</evidence>
<keyword evidence="8 13" id="KW-0863">Zinc-finger</keyword>
<keyword evidence="6 15" id="KW-0812">Transmembrane</keyword>
<evidence type="ECO:0000256" key="15">
    <source>
        <dbReference type="SAM" id="Phobius"/>
    </source>
</evidence>
<comment type="catalytic activity">
    <reaction evidence="1">
        <text>S-ubiquitinyl-[E2 ubiquitin-conjugating enzyme]-L-cysteine + [acceptor protein]-L-lysine = [E2 ubiquitin-conjugating enzyme]-L-cysteine + N(6)-ubiquitinyl-[acceptor protein]-L-lysine.</text>
        <dbReference type="EC" id="2.3.2.27"/>
    </reaction>
</comment>
<dbReference type="InterPro" id="IPR045899">
    <property type="entry name" value="ATL71-like"/>
</dbReference>
<feature type="compositionally biased region" description="Polar residues" evidence="14">
    <location>
        <begin position="59"/>
        <end position="73"/>
    </location>
</feature>
<dbReference type="Gene3D" id="3.30.40.10">
    <property type="entry name" value="Zinc/RING finger domain, C3HC4 (zinc finger)"/>
    <property type="match status" value="1"/>
</dbReference>
<protein>
    <recommendedName>
        <fullName evidence="4">RING-type E3 ubiquitin transferase</fullName>
        <ecNumber evidence="4">2.3.2.27</ecNumber>
    </recommendedName>
</protein>
<organism evidence="17 18">
    <name type="scientific">Apostasia shenzhenica</name>
    <dbReference type="NCBI Taxonomy" id="1088818"/>
    <lineage>
        <taxon>Eukaryota</taxon>
        <taxon>Viridiplantae</taxon>
        <taxon>Streptophyta</taxon>
        <taxon>Embryophyta</taxon>
        <taxon>Tracheophyta</taxon>
        <taxon>Spermatophyta</taxon>
        <taxon>Magnoliopsida</taxon>
        <taxon>Liliopsida</taxon>
        <taxon>Asparagales</taxon>
        <taxon>Orchidaceae</taxon>
        <taxon>Apostasioideae</taxon>
        <taxon>Apostasia</taxon>
    </lineage>
</organism>
<evidence type="ECO:0000256" key="10">
    <source>
        <dbReference type="ARBA" id="ARBA00022833"/>
    </source>
</evidence>
<name>A0A2H9ZR79_9ASPA</name>
<dbReference type="EC" id="2.3.2.27" evidence="4"/>
<dbReference type="GO" id="GO:0061630">
    <property type="term" value="F:ubiquitin protein ligase activity"/>
    <property type="evidence" value="ECO:0007669"/>
    <property type="project" value="UniProtKB-EC"/>
</dbReference>
<dbReference type="EMBL" id="KZ454794">
    <property type="protein sequence ID" value="PKA45788.1"/>
    <property type="molecule type" value="Genomic_DNA"/>
</dbReference>
<feature type="domain" description="RING-type" evidence="16">
    <location>
        <begin position="111"/>
        <end position="153"/>
    </location>
</feature>
<evidence type="ECO:0000256" key="14">
    <source>
        <dbReference type="SAM" id="MobiDB-lite"/>
    </source>
</evidence>
<dbReference type="SUPFAM" id="SSF57850">
    <property type="entry name" value="RING/U-box"/>
    <property type="match status" value="1"/>
</dbReference>
<dbReference type="PROSITE" id="PS50089">
    <property type="entry name" value="ZF_RING_2"/>
    <property type="match status" value="1"/>
</dbReference>
<evidence type="ECO:0000259" key="16">
    <source>
        <dbReference type="PROSITE" id="PS50089"/>
    </source>
</evidence>
<evidence type="ECO:0000256" key="6">
    <source>
        <dbReference type="ARBA" id="ARBA00022692"/>
    </source>
</evidence>
<dbReference type="Pfam" id="PF13639">
    <property type="entry name" value="zf-RING_2"/>
    <property type="match status" value="1"/>
</dbReference>
<evidence type="ECO:0000256" key="9">
    <source>
        <dbReference type="ARBA" id="ARBA00022786"/>
    </source>
</evidence>
<keyword evidence="7" id="KW-0479">Metal-binding</keyword>
<comment type="subcellular location">
    <subcellularLocation>
        <location evidence="2">Membrane</location>
        <topology evidence="2">Single-pass membrane protein</topology>
    </subcellularLocation>
</comment>
<keyword evidence="11 15" id="KW-1133">Transmembrane helix</keyword>
<evidence type="ECO:0000256" key="5">
    <source>
        <dbReference type="ARBA" id="ARBA00022679"/>
    </source>
</evidence>
<keyword evidence="18" id="KW-1185">Reference proteome</keyword>
<evidence type="ECO:0000256" key="8">
    <source>
        <dbReference type="ARBA" id="ARBA00022771"/>
    </source>
</evidence>
<reference evidence="17 18" key="1">
    <citation type="journal article" date="2017" name="Nature">
        <title>The Apostasia genome and the evolution of orchids.</title>
        <authorList>
            <person name="Zhang G.Q."/>
            <person name="Liu K.W."/>
            <person name="Li Z."/>
            <person name="Lohaus R."/>
            <person name="Hsiao Y.Y."/>
            <person name="Niu S.C."/>
            <person name="Wang J.Y."/>
            <person name="Lin Y.C."/>
            <person name="Xu Q."/>
            <person name="Chen L.J."/>
            <person name="Yoshida K."/>
            <person name="Fujiwara S."/>
            <person name="Wang Z.W."/>
            <person name="Zhang Y.Q."/>
            <person name="Mitsuda N."/>
            <person name="Wang M."/>
            <person name="Liu G.H."/>
            <person name="Pecoraro L."/>
            <person name="Huang H.X."/>
            <person name="Xiao X.J."/>
            <person name="Lin M."/>
            <person name="Wu X.Y."/>
            <person name="Wu W.L."/>
            <person name="Chen Y.Y."/>
            <person name="Chang S.B."/>
            <person name="Sakamoto S."/>
            <person name="Ohme-Takagi M."/>
            <person name="Yagi M."/>
            <person name="Zeng S.J."/>
            <person name="Shen C.Y."/>
            <person name="Yeh C.M."/>
            <person name="Luo Y.B."/>
            <person name="Tsai W.C."/>
            <person name="Van de Peer Y."/>
            <person name="Liu Z.J."/>
        </authorList>
    </citation>
    <scope>NUCLEOTIDE SEQUENCE [LARGE SCALE GENOMIC DNA]</scope>
    <source>
        <strain evidence="18">cv. Shenzhen</strain>
        <tissue evidence="17">Stem</tissue>
    </source>
</reference>
<evidence type="ECO:0000256" key="13">
    <source>
        <dbReference type="PROSITE-ProRule" id="PRU00175"/>
    </source>
</evidence>
<sequence length="179" mass="18674">MSSSAASGGTGPTGNQYSGVFASNKIGGLGYGVTISIGVLLITISISLAAFFCTRHRGNNSQPSQSRRTASSETDAEEGLSDEALSGYPTVVYSQVTTSEKAAAATAAVCCSICLADYNDSDELRRLPECGHLFHVLCVDPWLRQHPTCPVCRTSPLQSPAATPLAEVTPLARAALVNH</sequence>
<dbReference type="AlphaFoldDB" id="A0A2H9ZR79"/>
<comment type="pathway">
    <text evidence="3">Protein modification; protein ubiquitination.</text>
</comment>
<dbReference type="GO" id="GO:0008270">
    <property type="term" value="F:zinc ion binding"/>
    <property type="evidence" value="ECO:0007669"/>
    <property type="project" value="UniProtKB-KW"/>
</dbReference>
<dbReference type="InterPro" id="IPR001841">
    <property type="entry name" value="Znf_RING"/>
</dbReference>
<keyword evidence="9" id="KW-0833">Ubl conjugation pathway</keyword>
<dbReference type="GO" id="GO:0016020">
    <property type="term" value="C:membrane"/>
    <property type="evidence" value="ECO:0007669"/>
    <property type="project" value="UniProtKB-SubCell"/>
</dbReference>
<feature type="transmembrane region" description="Helical" evidence="15">
    <location>
        <begin position="29"/>
        <end position="53"/>
    </location>
</feature>
<proteinExistence type="predicted"/>
<dbReference type="CDD" id="cd16461">
    <property type="entry name" value="RING-H2_EL5-like"/>
    <property type="match status" value="1"/>
</dbReference>
<evidence type="ECO:0000256" key="3">
    <source>
        <dbReference type="ARBA" id="ARBA00004906"/>
    </source>
</evidence>
<evidence type="ECO:0000256" key="12">
    <source>
        <dbReference type="ARBA" id="ARBA00023136"/>
    </source>
</evidence>
<feature type="region of interest" description="Disordered" evidence="14">
    <location>
        <begin position="58"/>
        <end position="81"/>
    </location>
</feature>
<evidence type="ECO:0000256" key="11">
    <source>
        <dbReference type="ARBA" id="ARBA00022989"/>
    </source>
</evidence>
<evidence type="ECO:0000256" key="1">
    <source>
        <dbReference type="ARBA" id="ARBA00000900"/>
    </source>
</evidence>
<dbReference type="SMART" id="SM00184">
    <property type="entry name" value="RING"/>
    <property type="match status" value="1"/>
</dbReference>
<keyword evidence="10" id="KW-0862">Zinc</keyword>
<dbReference type="FunFam" id="3.30.40.10:FF:000187">
    <property type="entry name" value="E3 ubiquitin-protein ligase ATL6"/>
    <property type="match status" value="1"/>
</dbReference>